<sequence>MTTVENVYALTETILEFISENNFLKNVAVLQIFNVVMQFQNLMTPLLTRRSIPPYLSRCLNETQIALASAQRSLHESPEGRSSRLRGLLVQRSKSRNLKDDRELLVSQHVALLSAVQVVSHVKGFNIITPVASIKRQVESKSVQSLKMKSKMQDSDLASLFEAHQFWRCYIGSESNLAESEEFCEVLSLWMGEPLSDIACKRLLLRLDEDNMGTITFATFRDFIRQGNLRETVNLYASDPPLPLLVWIDHDTTAVIPRVIEATKSNIAVYQISSTATAKRWISINEGFLQEQENSGRIRILLSQVLHERNDYHLNVVNENAGHQITAFIRGLNSKTPILVYTSKSKLHLTKYVQDYDMIGSLGGNHLVLQAYVAALAGGQKDDTRWTRYNA</sequence>
<dbReference type="Gene3D" id="1.10.238.10">
    <property type="entry name" value="EF-hand"/>
    <property type="match status" value="1"/>
</dbReference>
<protein>
    <recommendedName>
        <fullName evidence="3">EF-hand domain-containing protein</fullName>
    </recommendedName>
</protein>
<gene>
    <name evidence="1" type="ORF">CPB83DRAFT_858767</name>
</gene>
<dbReference type="SUPFAM" id="SSF47473">
    <property type="entry name" value="EF-hand"/>
    <property type="match status" value="1"/>
</dbReference>
<evidence type="ECO:0000313" key="1">
    <source>
        <dbReference type="EMBL" id="KAF9525871.1"/>
    </source>
</evidence>
<keyword evidence="2" id="KW-1185">Reference proteome</keyword>
<name>A0A9P6JM78_9AGAR</name>
<evidence type="ECO:0000313" key="2">
    <source>
        <dbReference type="Proteomes" id="UP000807306"/>
    </source>
</evidence>
<reference evidence="1" key="1">
    <citation type="submission" date="2020-11" db="EMBL/GenBank/DDBJ databases">
        <authorList>
            <consortium name="DOE Joint Genome Institute"/>
            <person name="Ahrendt S."/>
            <person name="Riley R."/>
            <person name="Andreopoulos W."/>
            <person name="Labutti K."/>
            <person name="Pangilinan J."/>
            <person name="Ruiz-Duenas F.J."/>
            <person name="Barrasa J.M."/>
            <person name="Sanchez-Garcia M."/>
            <person name="Camarero S."/>
            <person name="Miyauchi S."/>
            <person name="Serrano A."/>
            <person name="Linde D."/>
            <person name="Babiker R."/>
            <person name="Drula E."/>
            <person name="Ayuso-Fernandez I."/>
            <person name="Pacheco R."/>
            <person name="Padilla G."/>
            <person name="Ferreira P."/>
            <person name="Barriuso J."/>
            <person name="Kellner H."/>
            <person name="Castanera R."/>
            <person name="Alfaro M."/>
            <person name="Ramirez L."/>
            <person name="Pisabarro A.G."/>
            <person name="Kuo A."/>
            <person name="Tritt A."/>
            <person name="Lipzen A."/>
            <person name="He G."/>
            <person name="Yan M."/>
            <person name="Ng V."/>
            <person name="Cullen D."/>
            <person name="Martin F."/>
            <person name="Rosso M.-N."/>
            <person name="Henrissat B."/>
            <person name="Hibbett D."/>
            <person name="Martinez A.T."/>
            <person name="Grigoriev I.V."/>
        </authorList>
    </citation>
    <scope>NUCLEOTIDE SEQUENCE</scope>
    <source>
        <strain evidence="1">CBS 506.95</strain>
    </source>
</reference>
<organism evidence="1 2">
    <name type="scientific">Crepidotus variabilis</name>
    <dbReference type="NCBI Taxonomy" id="179855"/>
    <lineage>
        <taxon>Eukaryota</taxon>
        <taxon>Fungi</taxon>
        <taxon>Dikarya</taxon>
        <taxon>Basidiomycota</taxon>
        <taxon>Agaricomycotina</taxon>
        <taxon>Agaricomycetes</taxon>
        <taxon>Agaricomycetidae</taxon>
        <taxon>Agaricales</taxon>
        <taxon>Agaricineae</taxon>
        <taxon>Crepidotaceae</taxon>
        <taxon>Crepidotus</taxon>
    </lineage>
</organism>
<comment type="caution">
    <text evidence="1">The sequence shown here is derived from an EMBL/GenBank/DDBJ whole genome shotgun (WGS) entry which is preliminary data.</text>
</comment>
<dbReference type="Proteomes" id="UP000807306">
    <property type="component" value="Unassembled WGS sequence"/>
</dbReference>
<dbReference type="AlphaFoldDB" id="A0A9P6JM78"/>
<dbReference type="InterPro" id="IPR011992">
    <property type="entry name" value="EF-hand-dom_pair"/>
</dbReference>
<accession>A0A9P6JM78</accession>
<dbReference type="OrthoDB" id="3254241at2759"/>
<proteinExistence type="predicted"/>
<evidence type="ECO:0008006" key="3">
    <source>
        <dbReference type="Google" id="ProtNLM"/>
    </source>
</evidence>
<dbReference type="EMBL" id="MU157878">
    <property type="protein sequence ID" value="KAF9525871.1"/>
    <property type="molecule type" value="Genomic_DNA"/>
</dbReference>